<evidence type="ECO:0000313" key="10">
    <source>
        <dbReference type="EMBL" id="STI46438.1"/>
    </source>
</evidence>
<dbReference type="EMBL" id="UGAW01000002">
    <property type="protein sequence ID" value="STI46438.1"/>
    <property type="molecule type" value="Genomic_DNA"/>
</dbReference>
<comment type="similarity">
    <text evidence="8">Belongs to the binding-protein-dependent transport system permease family.</text>
</comment>
<accession>A0A376S6I1</accession>
<keyword evidence="6" id="KW-1133">Transmembrane helix</keyword>
<dbReference type="Pfam" id="PF00528">
    <property type="entry name" value="BPD_transp_1"/>
    <property type="match status" value="1"/>
</dbReference>
<dbReference type="PANTHER" id="PTHR43386">
    <property type="entry name" value="OLIGOPEPTIDE TRANSPORT SYSTEM PERMEASE PROTEIN APPC"/>
    <property type="match status" value="1"/>
</dbReference>
<evidence type="ECO:0000256" key="6">
    <source>
        <dbReference type="ARBA" id="ARBA00022989"/>
    </source>
</evidence>
<dbReference type="InterPro" id="IPR035906">
    <property type="entry name" value="MetI-like_sf"/>
</dbReference>
<gene>
    <name evidence="10" type="primary">ddpC_1</name>
    <name evidence="10" type="ORF">NCTC11112_05608</name>
</gene>
<keyword evidence="7" id="KW-0472">Membrane</keyword>
<evidence type="ECO:0000256" key="2">
    <source>
        <dbReference type="ARBA" id="ARBA00022448"/>
    </source>
</evidence>
<dbReference type="InterPro" id="IPR000515">
    <property type="entry name" value="MetI-like"/>
</dbReference>
<dbReference type="PROSITE" id="PS50928">
    <property type="entry name" value="ABC_TM1"/>
    <property type="match status" value="1"/>
</dbReference>
<feature type="domain" description="ABC transmembrane type-1" evidence="9">
    <location>
        <begin position="1"/>
        <end position="123"/>
    </location>
</feature>
<sequence>MLAIAIVRIPFYVRLARGQTLVARQYTYVQAAKTFGASRWHLINWHILRNSLPPLIVQASLDIGSAILMAATLGFIGLGAQQPSAEWGAMVANGPQLCARSMVVLRISGGSDFAYRRRVQSLW</sequence>
<dbReference type="InterPro" id="IPR050366">
    <property type="entry name" value="BP-dependent_transpt_permease"/>
</dbReference>
<evidence type="ECO:0000256" key="1">
    <source>
        <dbReference type="ARBA" id="ARBA00004429"/>
    </source>
</evidence>
<dbReference type="Proteomes" id="UP000254817">
    <property type="component" value="Unassembled WGS sequence"/>
</dbReference>
<organism evidence="10 11">
    <name type="scientific">Escherichia coli</name>
    <dbReference type="NCBI Taxonomy" id="562"/>
    <lineage>
        <taxon>Bacteria</taxon>
        <taxon>Pseudomonadati</taxon>
        <taxon>Pseudomonadota</taxon>
        <taxon>Gammaproteobacteria</taxon>
        <taxon>Enterobacterales</taxon>
        <taxon>Enterobacteriaceae</taxon>
        <taxon>Escherichia</taxon>
    </lineage>
</organism>
<dbReference type="AlphaFoldDB" id="A0A376S6I1"/>
<comment type="subcellular location">
    <subcellularLocation>
        <location evidence="1">Cell inner membrane</location>
        <topology evidence="1">Multi-pass membrane protein</topology>
    </subcellularLocation>
    <subcellularLocation>
        <location evidence="8">Cell membrane</location>
        <topology evidence="8">Multi-pass membrane protein</topology>
    </subcellularLocation>
</comment>
<keyword evidence="2 8" id="KW-0813">Transport</keyword>
<dbReference type="GO" id="GO:0071916">
    <property type="term" value="F:dipeptide transmembrane transporter activity"/>
    <property type="evidence" value="ECO:0007669"/>
    <property type="project" value="TreeGrafter"/>
</dbReference>
<evidence type="ECO:0000313" key="11">
    <source>
        <dbReference type="Proteomes" id="UP000254817"/>
    </source>
</evidence>
<proteinExistence type="inferred from homology"/>
<evidence type="ECO:0000256" key="3">
    <source>
        <dbReference type="ARBA" id="ARBA00022475"/>
    </source>
</evidence>
<keyword evidence="5" id="KW-0812">Transmembrane</keyword>
<keyword evidence="3" id="KW-1003">Cell membrane</keyword>
<name>A0A376S6I1_ECOLX</name>
<dbReference type="PANTHER" id="PTHR43386:SF1">
    <property type="entry name" value="D,D-DIPEPTIDE TRANSPORT SYSTEM PERMEASE PROTEIN DDPC-RELATED"/>
    <property type="match status" value="1"/>
</dbReference>
<evidence type="ECO:0000256" key="4">
    <source>
        <dbReference type="ARBA" id="ARBA00022519"/>
    </source>
</evidence>
<dbReference type="SUPFAM" id="SSF161098">
    <property type="entry name" value="MetI-like"/>
    <property type="match status" value="1"/>
</dbReference>
<dbReference type="GO" id="GO:0005886">
    <property type="term" value="C:plasma membrane"/>
    <property type="evidence" value="ECO:0007669"/>
    <property type="project" value="UniProtKB-SubCell"/>
</dbReference>
<evidence type="ECO:0000256" key="7">
    <source>
        <dbReference type="ARBA" id="ARBA00023136"/>
    </source>
</evidence>
<evidence type="ECO:0000256" key="5">
    <source>
        <dbReference type="ARBA" id="ARBA00022692"/>
    </source>
</evidence>
<keyword evidence="4" id="KW-0997">Cell inner membrane</keyword>
<reference evidence="10 11" key="1">
    <citation type="submission" date="2018-06" db="EMBL/GenBank/DDBJ databases">
        <authorList>
            <consortium name="Pathogen Informatics"/>
            <person name="Doyle S."/>
        </authorList>
    </citation>
    <scope>NUCLEOTIDE SEQUENCE [LARGE SCALE GENOMIC DNA]</scope>
    <source>
        <strain evidence="10 11">NCTC11112</strain>
    </source>
</reference>
<evidence type="ECO:0000259" key="9">
    <source>
        <dbReference type="PROSITE" id="PS50928"/>
    </source>
</evidence>
<protein>
    <submittedName>
        <fullName evidence="10">ABC transporter permease</fullName>
    </submittedName>
</protein>
<dbReference type="CDD" id="cd06261">
    <property type="entry name" value="TM_PBP2"/>
    <property type="match status" value="1"/>
</dbReference>
<evidence type="ECO:0000256" key="8">
    <source>
        <dbReference type="RuleBase" id="RU363032"/>
    </source>
</evidence>
<dbReference type="Gene3D" id="1.10.3720.10">
    <property type="entry name" value="MetI-like"/>
    <property type="match status" value="1"/>
</dbReference>